<keyword evidence="1" id="KW-0472">Membrane</keyword>
<accession>A0AB74DNS0</accession>
<dbReference type="Proteomes" id="UP000280406">
    <property type="component" value="Unassembled WGS sequence"/>
</dbReference>
<dbReference type="RefSeq" id="WP_125348537.1">
    <property type="nucleotide sequence ID" value="NZ_CP071420.1"/>
</dbReference>
<feature type="transmembrane region" description="Helical" evidence="1">
    <location>
        <begin position="21"/>
        <end position="46"/>
    </location>
</feature>
<dbReference type="EMBL" id="RJND01000007">
    <property type="protein sequence ID" value="RSI51439.1"/>
    <property type="molecule type" value="Genomic_DNA"/>
</dbReference>
<evidence type="ECO:0000313" key="3">
    <source>
        <dbReference type="Proteomes" id="UP000280406"/>
    </source>
</evidence>
<protein>
    <submittedName>
        <fullName evidence="2">Uncharacterized protein</fullName>
    </submittedName>
</protein>
<name>A0AB74DNS0_STRSA</name>
<keyword evidence="1" id="KW-0812">Transmembrane</keyword>
<gene>
    <name evidence="2" type="ORF">D8869_09890</name>
</gene>
<feature type="transmembrane region" description="Helical" evidence="1">
    <location>
        <begin position="75"/>
        <end position="94"/>
    </location>
</feature>
<comment type="caution">
    <text evidence="2">The sequence shown here is derived from an EMBL/GenBank/DDBJ whole genome shotgun (WGS) entry which is preliminary data.</text>
</comment>
<sequence>MNSNENKKEKGFSLSDLAVFLLIPWLLTMLILVFFISLGSLFWIIWNTLALFTEIPVTPKQNFLPFVIVENFENIYIFIAVSFYSFILGLVWVIKNMRNKVHHD</sequence>
<organism evidence="2 3">
    <name type="scientific">Streptococcus sanguinis</name>
    <dbReference type="NCBI Taxonomy" id="1305"/>
    <lineage>
        <taxon>Bacteria</taxon>
        <taxon>Bacillati</taxon>
        <taxon>Bacillota</taxon>
        <taxon>Bacilli</taxon>
        <taxon>Lactobacillales</taxon>
        <taxon>Streptococcaceae</taxon>
        <taxon>Streptococcus</taxon>
    </lineage>
</organism>
<proteinExistence type="predicted"/>
<dbReference type="AlphaFoldDB" id="A0AB74DNS0"/>
<evidence type="ECO:0000313" key="2">
    <source>
        <dbReference type="EMBL" id="RSI51439.1"/>
    </source>
</evidence>
<reference evidence="2 3" key="1">
    <citation type="submission" date="2018-11" db="EMBL/GenBank/DDBJ databases">
        <title>Species Designations Belie Phenotypic and Genotypic Heterogeneity in Oral Streptococci.</title>
        <authorList>
            <person name="Velsko I."/>
        </authorList>
    </citation>
    <scope>NUCLEOTIDE SEQUENCE [LARGE SCALE GENOMIC DNA]</scope>
    <source>
        <strain evidence="2 3">BCC37</strain>
    </source>
</reference>
<keyword evidence="1" id="KW-1133">Transmembrane helix</keyword>
<evidence type="ECO:0000256" key="1">
    <source>
        <dbReference type="SAM" id="Phobius"/>
    </source>
</evidence>